<dbReference type="AlphaFoldDB" id="A0A194QVI0"/>
<organism evidence="2 3">
    <name type="scientific">Papilio machaon</name>
    <name type="common">Old World swallowtail butterfly</name>
    <dbReference type="NCBI Taxonomy" id="76193"/>
    <lineage>
        <taxon>Eukaryota</taxon>
        <taxon>Metazoa</taxon>
        <taxon>Ecdysozoa</taxon>
        <taxon>Arthropoda</taxon>
        <taxon>Hexapoda</taxon>
        <taxon>Insecta</taxon>
        <taxon>Pterygota</taxon>
        <taxon>Neoptera</taxon>
        <taxon>Endopterygota</taxon>
        <taxon>Lepidoptera</taxon>
        <taxon>Glossata</taxon>
        <taxon>Ditrysia</taxon>
        <taxon>Papilionoidea</taxon>
        <taxon>Papilionidae</taxon>
        <taxon>Papilioninae</taxon>
        <taxon>Papilio</taxon>
    </lineage>
</organism>
<gene>
    <name evidence="2" type="ORF">RR48_15116</name>
</gene>
<sequence length="391" mass="45091">MSSKFYIYASGRWREVEMDTGCVSGWGRPSFVYVRGGRLVVAQRRRVLRALRSLAAGRVSAANDSFVLSKYVPPQAPTLKIQCKSHVHQDQKMTKSVDRVCALCNDERFNKLLKETSSVGTQCTSTADASNQVSDTMVSPQPSTNNKNSPKILPLRRKGKFIKTKSRNVNKSRQRDDRETAETNVTKEHATKTLANKDNIYKKQELTQNTKKHRQEVKELLIEEDVVEILRRYLKKNNLGVDSKRYDIDDAYKEQVFYKINPLVVVEQCPQIKRMLESRRTNDVSEKEFMTSLGLQTTEERASTKRHRKQSTSQSSTQSVIQDNKENELQNTRSLRKRTKCLKDSEFKKYKSSEKNDKQLRPQKMREVVLLSSNSDSDFRDSQLSRKLHVG</sequence>
<feature type="compositionally biased region" description="Basic and acidic residues" evidence="1">
    <location>
        <begin position="280"/>
        <end position="289"/>
    </location>
</feature>
<reference evidence="2 3" key="1">
    <citation type="journal article" date="2015" name="Nat. Commun.">
        <title>Outbred genome sequencing and CRISPR/Cas9 gene editing in butterflies.</title>
        <authorList>
            <person name="Li X."/>
            <person name="Fan D."/>
            <person name="Zhang W."/>
            <person name="Liu G."/>
            <person name="Zhang L."/>
            <person name="Zhao L."/>
            <person name="Fang X."/>
            <person name="Chen L."/>
            <person name="Dong Y."/>
            <person name="Chen Y."/>
            <person name="Ding Y."/>
            <person name="Zhao R."/>
            <person name="Feng M."/>
            <person name="Zhu Y."/>
            <person name="Feng Y."/>
            <person name="Jiang X."/>
            <person name="Zhu D."/>
            <person name="Xiang H."/>
            <person name="Feng X."/>
            <person name="Li S."/>
            <person name="Wang J."/>
            <person name="Zhang G."/>
            <person name="Kronforst M.R."/>
            <person name="Wang W."/>
        </authorList>
    </citation>
    <scope>NUCLEOTIDE SEQUENCE [LARGE SCALE GENOMIC DNA]</scope>
    <source>
        <strain evidence="2">Ya'a_city_454_Pm</strain>
        <tissue evidence="2">Whole body</tissue>
    </source>
</reference>
<feature type="region of interest" description="Disordered" evidence="1">
    <location>
        <begin position="280"/>
        <end position="391"/>
    </location>
</feature>
<feature type="compositionally biased region" description="Basic and acidic residues" evidence="1">
    <location>
        <begin position="173"/>
        <end position="185"/>
    </location>
</feature>
<evidence type="ECO:0000256" key="1">
    <source>
        <dbReference type="SAM" id="MobiDB-lite"/>
    </source>
</evidence>
<name>A0A194QVI0_PAPMA</name>
<proteinExistence type="predicted"/>
<accession>A0A194QVI0</accession>
<protein>
    <submittedName>
        <fullName evidence="2">Uncharacterized protein</fullName>
    </submittedName>
</protein>
<dbReference type="EMBL" id="KQ461108">
    <property type="protein sequence ID" value="KPJ08975.1"/>
    <property type="molecule type" value="Genomic_DNA"/>
</dbReference>
<keyword evidence="3" id="KW-1185">Reference proteome</keyword>
<evidence type="ECO:0000313" key="2">
    <source>
        <dbReference type="EMBL" id="KPJ08975.1"/>
    </source>
</evidence>
<feature type="compositionally biased region" description="Basic and acidic residues" evidence="1">
    <location>
        <begin position="341"/>
        <end position="367"/>
    </location>
</feature>
<dbReference type="InParanoid" id="A0A194QVI0"/>
<evidence type="ECO:0000313" key="3">
    <source>
        <dbReference type="Proteomes" id="UP000053240"/>
    </source>
</evidence>
<feature type="region of interest" description="Disordered" evidence="1">
    <location>
        <begin position="132"/>
        <end position="152"/>
    </location>
</feature>
<feature type="compositionally biased region" description="Polar residues" evidence="1">
    <location>
        <begin position="132"/>
        <end position="149"/>
    </location>
</feature>
<dbReference type="Proteomes" id="UP000053240">
    <property type="component" value="Unassembled WGS sequence"/>
</dbReference>
<feature type="region of interest" description="Disordered" evidence="1">
    <location>
        <begin position="166"/>
        <end position="185"/>
    </location>
</feature>